<keyword evidence="3" id="KW-1185">Reference proteome</keyword>
<accession>A0A7W9SX18</accession>
<name>A0A7W9SX18_ARMRO</name>
<evidence type="ECO:0000259" key="1">
    <source>
        <dbReference type="PROSITE" id="PS51186"/>
    </source>
</evidence>
<dbReference type="SUPFAM" id="SSF55729">
    <property type="entry name" value="Acyl-CoA N-acyltransferases (Nat)"/>
    <property type="match status" value="1"/>
</dbReference>
<feature type="domain" description="N-acetyltransferase" evidence="1">
    <location>
        <begin position="124"/>
        <end position="258"/>
    </location>
</feature>
<dbReference type="InterPro" id="IPR016181">
    <property type="entry name" value="Acyl_CoA_acyltransferase"/>
</dbReference>
<dbReference type="CDD" id="cd04301">
    <property type="entry name" value="NAT_SF"/>
    <property type="match status" value="1"/>
</dbReference>
<dbReference type="Pfam" id="PF13508">
    <property type="entry name" value="Acetyltransf_7"/>
    <property type="match status" value="1"/>
</dbReference>
<organism evidence="2 3">
    <name type="scientific">Armatimonas rosea</name>
    <dbReference type="NCBI Taxonomy" id="685828"/>
    <lineage>
        <taxon>Bacteria</taxon>
        <taxon>Bacillati</taxon>
        <taxon>Armatimonadota</taxon>
        <taxon>Armatimonadia</taxon>
        <taxon>Armatimonadales</taxon>
        <taxon>Armatimonadaceae</taxon>
        <taxon>Armatimonas</taxon>
    </lineage>
</organism>
<evidence type="ECO:0000313" key="3">
    <source>
        <dbReference type="Proteomes" id="UP000520814"/>
    </source>
</evidence>
<gene>
    <name evidence="2" type="ORF">HNQ39_005641</name>
</gene>
<protein>
    <submittedName>
        <fullName evidence="2">GNAT superfamily N-acetyltransferase</fullName>
    </submittedName>
</protein>
<keyword evidence="2" id="KW-0808">Transferase</keyword>
<dbReference type="RefSeq" id="WP_184203887.1">
    <property type="nucleotide sequence ID" value="NZ_JACHGW010000008.1"/>
</dbReference>
<proteinExistence type="predicted"/>
<sequence length="258" mass="28682">MSPSKLSLEQAVEVFVEGFCVTRSFTHPFVAERLGPSLWRLHDAPRKRPRDPYRNEELIAWELPPLEVDRLAQAHAQGRYLICYLLPEGTDDRAMRAEFKALGYRLGSTEPFFVHDLAALPTHTTPFPVSPVTTPEQLDALTKAAGRRQLLPEFLTQDPPPMRGYIAEDTAVPQLVGWVSRVAAAGCGWCHSMFVLPAYRRQGIARALLAQMLADDRACGATASVLLASHSGALLYPTVGYRQIGTLYLYNPPRPRTS</sequence>
<dbReference type="PROSITE" id="PS51186">
    <property type="entry name" value="GNAT"/>
    <property type="match status" value="1"/>
</dbReference>
<comment type="caution">
    <text evidence="2">The sequence shown here is derived from an EMBL/GenBank/DDBJ whole genome shotgun (WGS) entry which is preliminary data.</text>
</comment>
<dbReference type="AlphaFoldDB" id="A0A7W9SX18"/>
<dbReference type="Gene3D" id="3.40.630.30">
    <property type="match status" value="1"/>
</dbReference>
<dbReference type="Proteomes" id="UP000520814">
    <property type="component" value="Unassembled WGS sequence"/>
</dbReference>
<dbReference type="EMBL" id="JACHGW010000008">
    <property type="protein sequence ID" value="MBB6053799.1"/>
    <property type="molecule type" value="Genomic_DNA"/>
</dbReference>
<dbReference type="GO" id="GO:0016747">
    <property type="term" value="F:acyltransferase activity, transferring groups other than amino-acyl groups"/>
    <property type="evidence" value="ECO:0007669"/>
    <property type="project" value="InterPro"/>
</dbReference>
<reference evidence="2 3" key="1">
    <citation type="submission" date="2020-08" db="EMBL/GenBank/DDBJ databases">
        <title>Genomic Encyclopedia of Type Strains, Phase IV (KMG-IV): sequencing the most valuable type-strain genomes for metagenomic binning, comparative biology and taxonomic classification.</title>
        <authorList>
            <person name="Goeker M."/>
        </authorList>
    </citation>
    <scope>NUCLEOTIDE SEQUENCE [LARGE SCALE GENOMIC DNA]</scope>
    <source>
        <strain evidence="2 3">DSM 23562</strain>
    </source>
</reference>
<evidence type="ECO:0000313" key="2">
    <source>
        <dbReference type="EMBL" id="MBB6053799.1"/>
    </source>
</evidence>
<dbReference type="InterPro" id="IPR000182">
    <property type="entry name" value="GNAT_dom"/>
</dbReference>